<reference evidence="1" key="1">
    <citation type="submission" date="2020-11" db="EMBL/GenBank/DDBJ databases">
        <authorList>
            <consortium name="DOE Joint Genome Institute"/>
            <person name="Ahrendt S."/>
            <person name="Riley R."/>
            <person name="Andreopoulos W."/>
            <person name="Labutti K."/>
            <person name="Pangilinan J."/>
            <person name="Ruiz-Duenas F.J."/>
            <person name="Barrasa J.M."/>
            <person name="Sanchez-Garcia M."/>
            <person name="Camarero S."/>
            <person name="Miyauchi S."/>
            <person name="Serrano A."/>
            <person name="Linde D."/>
            <person name="Babiker R."/>
            <person name="Drula E."/>
            <person name="Ayuso-Fernandez I."/>
            <person name="Pacheco R."/>
            <person name="Padilla G."/>
            <person name="Ferreira P."/>
            <person name="Barriuso J."/>
            <person name="Kellner H."/>
            <person name="Castanera R."/>
            <person name="Alfaro M."/>
            <person name="Ramirez L."/>
            <person name="Pisabarro A.G."/>
            <person name="Kuo A."/>
            <person name="Tritt A."/>
            <person name="Lipzen A."/>
            <person name="He G."/>
            <person name="Yan M."/>
            <person name="Ng V."/>
            <person name="Cullen D."/>
            <person name="Martin F."/>
            <person name="Rosso M.-N."/>
            <person name="Henrissat B."/>
            <person name="Hibbett D."/>
            <person name="Martinez A.T."/>
            <person name="Grigoriev I.V."/>
        </authorList>
    </citation>
    <scope>NUCLEOTIDE SEQUENCE</scope>
    <source>
        <strain evidence="1">CBS 247.69</strain>
    </source>
</reference>
<comment type="caution">
    <text evidence="1">The sequence shown here is derived from an EMBL/GenBank/DDBJ whole genome shotgun (WGS) entry which is preliminary data.</text>
</comment>
<gene>
    <name evidence="1" type="ORF">BDZ94DRAFT_1324038</name>
</gene>
<keyword evidence="2" id="KW-1185">Reference proteome</keyword>
<dbReference type="EMBL" id="MU150298">
    <property type="protein sequence ID" value="KAF9460441.1"/>
    <property type="molecule type" value="Genomic_DNA"/>
</dbReference>
<dbReference type="Proteomes" id="UP000807353">
    <property type="component" value="Unassembled WGS sequence"/>
</dbReference>
<proteinExistence type="predicted"/>
<sequence>MSLLFSNPQTADFSRHWVRTSRTGQAVWFSILLRYFPAPFLVGVTSSGRNWQNDLTLVMLRDRRVIVLDVGEPRGHKARKRAVKSPKVAKGTVGRTRCKTRPQTKDVTANIATRSDFDVRRSAAFQHICRAGHSGAPTIGIIGRGSQFVMFEVFESERPGNWDYTYVQLEVGTGEDLGRKSSSQGLPWCVVDQAAGLDGVLRSIREKALAGEFSNVEDMPIMSTR</sequence>
<evidence type="ECO:0000313" key="2">
    <source>
        <dbReference type="Proteomes" id="UP000807353"/>
    </source>
</evidence>
<organism evidence="1 2">
    <name type="scientific">Collybia nuda</name>
    <dbReference type="NCBI Taxonomy" id="64659"/>
    <lineage>
        <taxon>Eukaryota</taxon>
        <taxon>Fungi</taxon>
        <taxon>Dikarya</taxon>
        <taxon>Basidiomycota</taxon>
        <taxon>Agaricomycotina</taxon>
        <taxon>Agaricomycetes</taxon>
        <taxon>Agaricomycetidae</taxon>
        <taxon>Agaricales</taxon>
        <taxon>Tricholomatineae</taxon>
        <taxon>Clitocybaceae</taxon>
        <taxon>Collybia</taxon>
    </lineage>
</organism>
<evidence type="ECO:0000313" key="1">
    <source>
        <dbReference type="EMBL" id="KAF9460441.1"/>
    </source>
</evidence>
<dbReference type="AlphaFoldDB" id="A0A9P5Y349"/>
<protein>
    <submittedName>
        <fullName evidence="1">Uncharacterized protein</fullName>
    </submittedName>
</protein>
<accession>A0A9P5Y349</accession>
<name>A0A9P5Y349_9AGAR</name>